<evidence type="ECO:0000313" key="2">
    <source>
        <dbReference type="Proteomes" id="UP000515922"/>
    </source>
</evidence>
<keyword evidence="2" id="KW-1185">Reference proteome</keyword>
<proteinExistence type="predicted"/>
<accession>A0A7G4AW83</accession>
<dbReference type="EMBL" id="MT711976">
    <property type="protein sequence ID" value="QMP84273.1"/>
    <property type="molecule type" value="Genomic_DNA"/>
</dbReference>
<sequence length="50" mass="5640">MVNVQKKPLYVAKNGPVEANAWVNSSGKNQYPGERLIVIKQGNEWHVYKG</sequence>
<protein>
    <submittedName>
        <fullName evidence="1">Uncharacterized protein</fullName>
    </submittedName>
</protein>
<reference evidence="1 2" key="1">
    <citation type="submission" date="2020-07" db="EMBL/GenBank/DDBJ databases">
        <title>Streptomyces phage Genome sequencing and assembly.</title>
        <authorList>
            <person name="Sharma V."/>
            <person name="Hardy A."/>
            <person name="Frunzke J."/>
        </authorList>
    </citation>
    <scope>NUCLEOTIDE SEQUENCE [LARGE SCALE GENOMIC DNA]</scope>
</reference>
<organism evidence="1 2">
    <name type="scientific">Streptomyces phage Coruscant</name>
    <dbReference type="NCBI Taxonomy" id="2739834"/>
    <lineage>
        <taxon>Viruses</taxon>
        <taxon>Duplodnaviria</taxon>
        <taxon>Heunggongvirae</taxon>
        <taxon>Uroviricota</taxon>
        <taxon>Caudoviricetes</taxon>
        <taxon>Stanwilliamsviridae</taxon>
        <taxon>Boydwoodruffvirinae</taxon>
        <taxon>Coruscantvirus</taxon>
        <taxon>Coruscantvirus coruscant</taxon>
    </lineage>
</organism>
<name>A0A7G4AW83_9CAUD</name>
<dbReference type="Proteomes" id="UP000515922">
    <property type="component" value="Segment"/>
</dbReference>
<evidence type="ECO:0000313" key="1">
    <source>
        <dbReference type="EMBL" id="QMP84273.1"/>
    </source>
</evidence>
<gene>
    <name evidence="1" type="ORF">HUN41_00173</name>
</gene>